<feature type="transmembrane region" description="Helical" evidence="9">
    <location>
        <begin position="47"/>
        <end position="66"/>
    </location>
</feature>
<comment type="subcellular location">
    <subcellularLocation>
        <location evidence="1">Cell membrane</location>
        <topology evidence="1">Multi-pass membrane protein</topology>
    </subcellularLocation>
</comment>
<keyword evidence="3" id="KW-0813">Transport</keyword>
<keyword evidence="5 9" id="KW-0812">Transmembrane</keyword>
<keyword evidence="4" id="KW-1003">Cell membrane</keyword>
<keyword evidence="11" id="KW-1185">Reference proteome</keyword>
<feature type="region of interest" description="Disordered" evidence="8">
    <location>
        <begin position="140"/>
        <end position="159"/>
    </location>
</feature>
<sequence>MSDDSASRFRAPARVPPAETPGLGRLLALAVGVVVVAALYLGREVLIPVTLAILLSFVLAPLVGLLRRLRLGRVPAVLLAVVVALCVILSLGTLIGMQVADLAREMPRYQVTIEQKVGAVRDVTIGRLTEIIRGVGRQVERASGGPTETTPASPSARTPFQQGRAPLPVEVHEPASSPLQVAERVLSPVLGPLSTTAIVFIFAVFILLQREDLRDRLIRLFGSRDLHRTTAAMDEAAGRLSRYFLFQLAINASFGVIVGFGLFLIGVPSPALWGILGALLRFVPYVGSLLSAALPLAIAAAVDPGWSMMLWTAALYLVVEPLIGHVIEPVVYGRSTGLSPFAVVVAATFWTWLWGPIGLLLATPLTLLLVVLGRYVEHMEFLDVLLGDRPALTPVENFYQRMLADDPDEALDQAELLLRERSLASYYDEVALKGLHLAVGDAQRGVLGPAQMDRVREAVRSLVDDLEGHDDSDPRPEAPIADPMPPSAAERALPSSPALDVSLPEREALPSAWQGEGAVLCIAGRGPLDEAAAAMLAQLLRKHGLGARVLPHDAVSRARVGSLDISDAAMICFTYLDIAGTPSHLRYLLRRLQARLPGAPTLVGFWPAEAAVLRDEQLRAALGASTYTTTLRDTVQACLEAARKATKAEQPAPAEAGHMDTPQAVPAPG</sequence>
<dbReference type="PANTHER" id="PTHR21716">
    <property type="entry name" value="TRANSMEMBRANE PROTEIN"/>
    <property type="match status" value="1"/>
</dbReference>
<dbReference type="Pfam" id="PF01594">
    <property type="entry name" value="AI-2E_transport"/>
    <property type="match status" value="1"/>
</dbReference>
<feature type="transmembrane region" description="Helical" evidence="9">
    <location>
        <begin position="78"/>
        <end position="100"/>
    </location>
</feature>
<dbReference type="AlphaFoldDB" id="A0A5M6IUI3"/>
<feature type="region of interest" description="Disordered" evidence="8">
    <location>
        <begin position="465"/>
        <end position="497"/>
    </location>
</feature>
<feature type="transmembrane region" description="Helical" evidence="9">
    <location>
        <begin position="243"/>
        <end position="265"/>
    </location>
</feature>
<keyword evidence="7 9" id="KW-0472">Membrane</keyword>
<protein>
    <submittedName>
        <fullName evidence="10">AI-2E family transporter</fullName>
    </submittedName>
</protein>
<dbReference type="GO" id="GO:0005886">
    <property type="term" value="C:plasma membrane"/>
    <property type="evidence" value="ECO:0007669"/>
    <property type="project" value="UniProtKB-SubCell"/>
</dbReference>
<evidence type="ECO:0000313" key="10">
    <source>
        <dbReference type="EMBL" id="KAA5611922.1"/>
    </source>
</evidence>
<comment type="similarity">
    <text evidence="2">Belongs to the autoinducer-2 exporter (AI-2E) (TC 2.A.86) family.</text>
</comment>
<feature type="region of interest" description="Disordered" evidence="8">
    <location>
        <begin position="646"/>
        <end position="669"/>
    </location>
</feature>
<evidence type="ECO:0000256" key="8">
    <source>
        <dbReference type="SAM" id="MobiDB-lite"/>
    </source>
</evidence>
<dbReference type="OrthoDB" id="9799225at2"/>
<evidence type="ECO:0000256" key="6">
    <source>
        <dbReference type="ARBA" id="ARBA00022989"/>
    </source>
</evidence>
<evidence type="ECO:0000256" key="7">
    <source>
        <dbReference type="ARBA" id="ARBA00023136"/>
    </source>
</evidence>
<keyword evidence="6 9" id="KW-1133">Transmembrane helix</keyword>
<evidence type="ECO:0000256" key="9">
    <source>
        <dbReference type="SAM" id="Phobius"/>
    </source>
</evidence>
<accession>A0A5M6IUI3</accession>
<name>A0A5M6IUI3_9PROT</name>
<evidence type="ECO:0000313" key="11">
    <source>
        <dbReference type="Proteomes" id="UP000325255"/>
    </source>
</evidence>
<organism evidence="10 11">
    <name type="scientific">Rhodovastum atsumiense</name>
    <dbReference type="NCBI Taxonomy" id="504468"/>
    <lineage>
        <taxon>Bacteria</taxon>
        <taxon>Pseudomonadati</taxon>
        <taxon>Pseudomonadota</taxon>
        <taxon>Alphaproteobacteria</taxon>
        <taxon>Acetobacterales</taxon>
        <taxon>Acetobacteraceae</taxon>
        <taxon>Rhodovastum</taxon>
    </lineage>
</organism>
<gene>
    <name evidence="10" type="ORF">F1189_11700</name>
</gene>
<evidence type="ECO:0000256" key="2">
    <source>
        <dbReference type="ARBA" id="ARBA00009773"/>
    </source>
</evidence>
<dbReference type="RefSeq" id="WP_150040932.1">
    <property type="nucleotide sequence ID" value="NZ_OW485601.1"/>
</dbReference>
<feature type="transmembrane region" description="Helical" evidence="9">
    <location>
        <begin position="189"/>
        <end position="208"/>
    </location>
</feature>
<proteinExistence type="inferred from homology"/>
<evidence type="ECO:0000256" key="1">
    <source>
        <dbReference type="ARBA" id="ARBA00004651"/>
    </source>
</evidence>
<feature type="transmembrane region" description="Helical" evidence="9">
    <location>
        <begin position="310"/>
        <end position="332"/>
    </location>
</feature>
<evidence type="ECO:0000256" key="4">
    <source>
        <dbReference type="ARBA" id="ARBA00022475"/>
    </source>
</evidence>
<comment type="caution">
    <text evidence="10">The sequence shown here is derived from an EMBL/GenBank/DDBJ whole genome shotgun (WGS) entry which is preliminary data.</text>
</comment>
<reference evidence="10 11" key="1">
    <citation type="submission" date="2019-09" db="EMBL/GenBank/DDBJ databases">
        <title>Genome sequence of Rhodovastum atsumiense, a diverse member of the Acetobacteraceae family of non-sulfur purple photosynthetic bacteria.</title>
        <authorList>
            <person name="Meyer T."/>
            <person name="Kyndt J."/>
        </authorList>
    </citation>
    <scope>NUCLEOTIDE SEQUENCE [LARGE SCALE GENOMIC DNA]</scope>
    <source>
        <strain evidence="10 11">DSM 21279</strain>
    </source>
</reference>
<evidence type="ECO:0000256" key="3">
    <source>
        <dbReference type="ARBA" id="ARBA00022448"/>
    </source>
</evidence>
<evidence type="ECO:0000256" key="5">
    <source>
        <dbReference type="ARBA" id="ARBA00022692"/>
    </source>
</evidence>
<dbReference type="PANTHER" id="PTHR21716:SF53">
    <property type="entry name" value="PERMEASE PERM-RELATED"/>
    <property type="match status" value="1"/>
</dbReference>
<feature type="transmembrane region" description="Helical" evidence="9">
    <location>
        <begin position="271"/>
        <end position="298"/>
    </location>
</feature>
<dbReference type="InterPro" id="IPR002549">
    <property type="entry name" value="AI-2E-like"/>
</dbReference>
<dbReference type="GO" id="GO:0055085">
    <property type="term" value="P:transmembrane transport"/>
    <property type="evidence" value="ECO:0007669"/>
    <property type="project" value="TreeGrafter"/>
</dbReference>
<dbReference type="EMBL" id="VWPK01000016">
    <property type="protein sequence ID" value="KAA5611922.1"/>
    <property type="molecule type" value="Genomic_DNA"/>
</dbReference>
<feature type="transmembrane region" description="Helical" evidence="9">
    <location>
        <begin position="352"/>
        <end position="372"/>
    </location>
</feature>
<feature type="compositionally biased region" description="Polar residues" evidence="8">
    <location>
        <begin position="146"/>
        <end position="159"/>
    </location>
</feature>
<dbReference type="Proteomes" id="UP000325255">
    <property type="component" value="Unassembled WGS sequence"/>
</dbReference>
<feature type="transmembrane region" description="Helical" evidence="9">
    <location>
        <begin position="23"/>
        <end position="41"/>
    </location>
</feature>